<evidence type="ECO:0000313" key="9">
    <source>
        <dbReference type="Proteomes" id="UP000094329"/>
    </source>
</evidence>
<dbReference type="RefSeq" id="WP_069313370.1">
    <property type="nucleotide sequence ID" value="NZ_MDTU01000001.1"/>
</dbReference>
<dbReference type="InterPro" id="IPR036259">
    <property type="entry name" value="MFS_trans_sf"/>
</dbReference>
<dbReference type="SUPFAM" id="SSF103473">
    <property type="entry name" value="MFS general substrate transporter"/>
    <property type="match status" value="1"/>
</dbReference>
<dbReference type="EMBL" id="MDTU01000001">
    <property type="protein sequence ID" value="ODN43572.1"/>
    <property type="molecule type" value="Genomic_DNA"/>
</dbReference>
<reference evidence="8 9" key="1">
    <citation type="submission" date="2016-08" db="EMBL/GenBank/DDBJ databases">
        <title>Draft genome sequence of Candidatus Piscirickettsia litoralis, from seawater.</title>
        <authorList>
            <person name="Wan X."/>
            <person name="Lee A.J."/>
            <person name="Hou S."/>
            <person name="Donachie S.P."/>
        </authorList>
    </citation>
    <scope>NUCLEOTIDE SEQUENCE [LARGE SCALE GENOMIC DNA]</scope>
    <source>
        <strain evidence="8 9">Y2</strain>
    </source>
</reference>
<evidence type="ECO:0000256" key="1">
    <source>
        <dbReference type="ARBA" id="ARBA00004651"/>
    </source>
</evidence>
<keyword evidence="5 7" id="KW-1133">Transmembrane helix</keyword>
<accession>A0ABX3A3X2</accession>
<gene>
    <name evidence="8" type="ORF">BGC07_12435</name>
</gene>
<dbReference type="Proteomes" id="UP000094329">
    <property type="component" value="Unassembled WGS sequence"/>
</dbReference>
<evidence type="ECO:0000256" key="2">
    <source>
        <dbReference type="ARBA" id="ARBA00022448"/>
    </source>
</evidence>
<dbReference type="PANTHER" id="PTHR23517:SF15">
    <property type="entry name" value="PROTON-DEPENDENT OLIGOPEPTIDE FAMILY TRANSPORT PROTEIN"/>
    <property type="match status" value="1"/>
</dbReference>
<evidence type="ECO:0000256" key="6">
    <source>
        <dbReference type="ARBA" id="ARBA00023136"/>
    </source>
</evidence>
<keyword evidence="9" id="KW-1185">Reference proteome</keyword>
<dbReference type="PANTHER" id="PTHR23517">
    <property type="entry name" value="RESISTANCE PROTEIN MDTM, PUTATIVE-RELATED-RELATED"/>
    <property type="match status" value="1"/>
</dbReference>
<evidence type="ECO:0000256" key="7">
    <source>
        <dbReference type="SAM" id="Phobius"/>
    </source>
</evidence>
<evidence type="ECO:0000313" key="8">
    <source>
        <dbReference type="EMBL" id="ODN43572.1"/>
    </source>
</evidence>
<evidence type="ECO:0000256" key="5">
    <source>
        <dbReference type="ARBA" id="ARBA00022989"/>
    </source>
</evidence>
<evidence type="ECO:0008006" key="10">
    <source>
        <dbReference type="Google" id="ProtNLM"/>
    </source>
</evidence>
<name>A0ABX3A3X2_9GAMM</name>
<protein>
    <recommendedName>
        <fullName evidence="10">Major facilitator superfamily (MFS) profile domain-containing protein</fullName>
    </recommendedName>
</protein>
<evidence type="ECO:0000256" key="3">
    <source>
        <dbReference type="ARBA" id="ARBA00022475"/>
    </source>
</evidence>
<keyword evidence="4 7" id="KW-0812">Transmembrane</keyword>
<sequence>MLQQQPRGLYLLCFTELWERFGFYTVQTIIILYMSKGLLFTDKHAYLLYGAFSALLYLTPVAGGFIADRYIGFQRSIILGGLLFVISYLLCALPGRESFFSGVNIINYC</sequence>
<comment type="caution">
    <text evidence="8">The sequence shown here is derived from an EMBL/GenBank/DDBJ whole genome shotgun (WGS) entry which is preliminary data.</text>
</comment>
<comment type="subcellular location">
    <subcellularLocation>
        <location evidence="1">Cell membrane</location>
        <topology evidence="1">Multi-pass membrane protein</topology>
    </subcellularLocation>
</comment>
<feature type="transmembrane region" description="Helical" evidence="7">
    <location>
        <begin position="21"/>
        <end position="40"/>
    </location>
</feature>
<keyword evidence="3" id="KW-1003">Cell membrane</keyword>
<feature type="transmembrane region" description="Helical" evidence="7">
    <location>
        <begin position="46"/>
        <end position="65"/>
    </location>
</feature>
<keyword evidence="2" id="KW-0813">Transport</keyword>
<dbReference type="Gene3D" id="1.20.1250.20">
    <property type="entry name" value="MFS general substrate transporter like domains"/>
    <property type="match status" value="1"/>
</dbReference>
<feature type="transmembrane region" description="Helical" evidence="7">
    <location>
        <begin position="77"/>
        <end position="95"/>
    </location>
</feature>
<dbReference type="InterPro" id="IPR050171">
    <property type="entry name" value="MFS_Transporters"/>
</dbReference>
<evidence type="ECO:0000256" key="4">
    <source>
        <dbReference type="ARBA" id="ARBA00022692"/>
    </source>
</evidence>
<organism evidence="8 9">
    <name type="scientific">Piscirickettsia litoralis</name>
    <dbReference type="NCBI Taxonomy" id="1891921"/>
    <lineage>
        <taxon>Bacteria</taxon>
        <taxon>Pseudomonadati</taxon>
        <taxon>Pseudomonadota</taxon>
        <taxon>Gammaproteobacteria</taxon>
        <taxon>Thiotrichales</taxon>
        <taxon>Piscirickettsiaceae</taxon>
        <taxon>Piscirickettsia</taxon>
    </lineage>
</organism>
<proteinExistence type="predicted"/>
<keyword evidence="6 7" id="KW-0472">Membrane</keyword>